<name>A0A6J5S602_9CAUD</name>
<organism evidence="1">
    <name type="scientific">uncultured Caudovirales phage</name>
    <dbReference type="NCBI Taxonomy" id="2100421"/>
    <lineage>
        <taxon>Viruses</taxon>
        <taxon>Duplodnaviria</taxon>
        <taxon>Heunggongvirae</taxon>
        <taxon>Uroviricota</taxon>
        <taxon>Caudoviricetes</taxon>
        <taxon>Peduoviridae</taxon>
        <taxon>Maltschvirus</taxon>
        <taxon>Maltschvirus maltsch</taxon>
    </lineage>
</organism>
<evidence type="ECO:0000313" key="2">
    <source>
        <dbReference type="EMBL" id="CAB5230116.1"/>
    </source>
</evidence>
<protein>
    <submittedName>
        <fullName evidence="1">Uncharacterized protein</fullName>
    </submittedName>
</protein>
<evidence type="ECO:0000313" key="1">
    <source>
        <dbReference type="EMBL" id="CAB4203943.1"/>
    </source>
</evidence>
<sequence length="95" mass="10005">MTDSLSTLVCVIWHDAHSCGSSWQAVDQIEPDPCVVTTVGILLTDVKDRHIVLAQSATSDGDVDHVLAIPVAMVVSMQVLSADLIRGVSPSPLIG</sequence>
<proteinExistence type="predicted"/>
<accession>A0A6J5S602</accession>
<gene>
    <name evidence="1" type="ORF">UFOVP1389_12</name>
    <name evidence="2" type="ORF">UFOVP1566_42</name>
</gene>
<dbReference type="EMBL" id="LR798417">
    <property type="protein sequence ID" value="CAB5230116.1"/>
    <property type="molecule type" value="Genomic_DNA"/>
</dbReference>
<dbReference type="EMBL" id="LR797342">
    <property type="protein sequence ID" value="CAB4203943.1"/>
    <property type="molecule type" value="Genomic_DNA"/>
</dbReference>
<reference evidence="1" key="1">
    <citation type="submission" date="2020-05" db="EMBL/GenBank/DDBJ databases">
        <authorList>
            <person name="Chiriac C."/>
            <person name="Salcher M."/>
            <person name="Ghai R."/>
            <person name="Kavagutti S V."/>
        </authorList>
    </citation>
    <scope>NUCLEOTIDE SEQUENCE</scope>
</reference>